<dbReference type="GeneID" id="70223396"/>
<comment type="caution">
    <text evidence="1">The sequence shown here is derived from an EMBL/GenBank/DDBJ whole genome shotgun (WGS) entry which is preliminary data.</text>
</comment>
<dbReference type="Proteomes" id="UP000720189">
    <property type="component" value="Unassembled WGS sequence"/>
</dbReference>
<dbReference type="RefSeq" id="XP_046046407.1">
    <property type="nucleotide sequence ID" value="XM_046193442.1"/>
</dbReference>
<dbReference type="AlphaFoldDB" id="A0A9P9GLL6"/>
<name>A0A9P9GLL6_FUSRE</name>
<organism evidence="1 2">
    <name type="scientific">Fusarium redolens</name>
    <dbReference type="NCBI Taxonomy" id="48865"/>
    <lineage>
        <taxon>Eukaryota</taxon>
        <taxon>Fungi</taxon>
        <taxon>Dikarya</taxon>
        <taxon>Ascomycota</taxon>
        <taxon>Pezizomycotina</taxon>
        <taxon>Sordariomycetes</taxon>
        <taxon>Hypocreomycetidae</taxon>
        <taxon>Hypocreales</taxon>
        <taxon>Nectriaceae</taxon>
        <taxon>Fusarium</taxon>
        <taxon>Fusarium redolens species complex</taxon>
    </lineage>
</organism>
<evidence type="ECO:0000313" key="1">
    <source>
        <dbReference type="EMBL" id="KAH7240893.1"/>
    </source>
</evidence>
<gene>
    <name evidence="1" type="ORF">BKA55DRAFT_575976</name>
</gene>
<keyword evidence="2" id="KW-1185">Reference proteome</keyword>
<dbReference type="OrthoDB" id="5153231at2759"/>
<protein>
    <submittedName>
        <fullName evidence="1">Uncharacterized protein</fullName>
    </submittedName>
</protein>
<evidence type="ECO:0000313" key="2">
    <source>
        <dbReference type="Proteomes" id="UP000720189"/>
    </source>
</evidence>
<sequence length="668" mass="75646">MALPPGAPEVGPDGFFVLSSNMSGENHLRNPVCVDTSLCRLCRFPINREKDKIVTLTPDDQVSSPFIVYYEKCYALLYFDKSLNISFRHCDYPYCTHNRGLAIAFHAECVYMAAPFGTPLHEYRLITEHSYRHVALNHERRRSRVRELIEDALRKAYGKLSPELWHIVSDDDKLIRLYTIAEISLHHRQTEWFVNPSLAMLSTTVSMDGVQYVGSLTNSSGIVSRQATTLIPSSEFKNLYVENDHMGIRLITSEPNEVSLDTIYPAYWQTVSTDKQTLTFRGDGLKLRELLTPSVYPRVFWPHPVTPSELDSMTFYYAGWGEGDLEARLRTLTFNEPGTIGYSVCWANDEMVSVHVHRNVEQADADGSLLDEHSEYEDRSHLKWTYYPIQEDESIQEVWLRGSEKYDTTRPLPSQGEGGLRYHLSTPWGLQKYKRLSDIAFGLVTNKGRTLVAGGFPGHHGQYTPYSNHRHWNLIATTSVNAPLRIFFSPSDHGIPLIAAPRLLDNHLEVPSPIQTPLAAMPRFNPLHTLHCSSASLESVTKVIVCKSKNEKDMGVIRHFDLENSRMVEAPYKKVTGLLFRHADGSEASVGCFRFDWADPPLTGGDSRGLFIGTRPGKIIQIPPHVAAVSVTPPEAEGEWTWMELPWAGTLEWWFNPDSLDTSITHVL</sequence>
<reference evidence="1" key="1">
    <citation type="journal article" date="2021" name="Nat. Commun.">
        <title>Genetic determinants of endophytism in the Arabidopsis root mycobiome.</title>
        <authorList>
            <person name="Mesny F."/>
            <person name="Miyauchi S."/>
            <person name="Thiergart T."/>
            <person name="Pickel B."/>
            <person name="Atanasova L."/>
            <person name="Karlsson M."/>
            <person name="Huettel B."/>
            <person name="Barry K.W."/>
            <person name="Haridas S."/>
            <person name="Chen C."/>
            <person name="Bauer D."/>
            <person name="Andreopoulos W."/>
            <person name="Pangilinan J."/>
            <person name="LaButti K."/>
            <person name="Riley R."/>
            <person name="Lipzen A."/>
            <person name="Clum A."/>
            <person name="Drula E."/>
            <person name="Henrissat B."/>
            <person name="Kohler A."/>
            <person name="Grigoriev I.V."/>
            <person name="Martin F.M."/>
            <person name="Hacquard S."/>
        </authorList>
    </citation>
    <scope>NUCLEOTIDE SEQUENCE</scope>
    <source>
        <strain evidence="1">MPI-CAGE-AT-0023</strain>
    </source>
</reference>
<proteinExistence type="predicted"/>
<accession>A0A9P9GLL6</accession>
<dbReference type="EMBL" id="JAGMUX010000013">
    <property type="protein sequence ID" value="KAH7240893.1"/>
    <property type="molecule type" value="Genomic_DNA"/>
</dbReference>